<dbReference type="GO" id="GO:0009089">
    <property type="term" value="P:lysine biosynthetic process via diaminopimelate"/>
    <property type="evidence" value="ECO:0007669"/>
    <property type="project" value="UniProtKB-UniRule"/>
</dbReference>
<dbReference type="GO" id="GO:0008836">
    <property type="term" value="F:diaminopimelate decarboxylase activity"/>
    <property type="evidence" value="ECO:0007669"/>
    <property type="project" value="UniProtKB-UniRule"/>
</dbReference>
<proteinExistence type="inferred from homology"/>
<gene>
    <name evidence="5 11" type="primary">lysA</name>
    <name evidence="11" type="ORF">H9789_06640</name>
</gene>
<dbReference type="Gene3D" id="2.40.37.10">
    <property type="entry name" value="Lyase, Ornithine Decarboxylase, Chain A, domain 1"/>
    <property type="match status" value="1"/>
</dbReference>
<dbReference type="Pfam" id="PF00278">
    <property type="entry name" value="Orn_DAP_Arg_deC"/>
    <property type="match status" value="1"/>
</dbReference>
<reference evidence="11" key="1">
    <citation type="journal article" date="2021" name="PeerJ">
        <title>Extensive microbial diversity within the chicken gut microbiome revealed by metagenomics and culture.</title>
        <authorList>
            <person name="Gilroy R."/>
            <person name="Ravi A."/>
            <person name="Getino M."/>
            <person name="Pursley I."/>
            <person name="Horton D.L."/>
            <person name="Alikhan N.F."/>
            <person name="Baker D."/>
            <person name="Gharbi K."/>
            <person name="Hall N."/>
            <person name="Watson M."/>
            <person name="Adriaenssens E.M."/>
            <person name="Foster-Nyarko E."/>
            <person name="Jarju S."/>
            <person name="Secka A."/>
            <person name="Antonio M."/>
            <person name="Oren A."/>
            <person name="Chaudhuri R.R."/>
            <person name="La Ragione R."/>
            <person name="Hildebrand F."/>
            <person name="Pallen M.J."/>
        </authorList>
    </citation>
    <scope>NUCLEOTIDE SEQUENCE</scope>
    <source>
        <strain evidence="11">G3-2149</strain>
    </source>
</reference>
<evidence type="ECO:0000313" key="11">
    <source>
        <dbReference type="EMBL" id="MBU3853478.1"/>
    </source>
</evidence>
<dbReference type="PRINTS" id="PR01179">
    <property type="entry name" value="ODADCRBXLASE"/>
</dbReference>
<dbReference type="SUPFAM" id="SSF50621">
    <property type="entry name" value="Alanine racemase C-terminal domain-like"/>
    <property type="match status" value="1"/>
</dbReference>
<feature type="active site" description="Proton donor" evidence="7">
    <location>
        <position position="333"/>
    </location>
</feature>
<comment type="catalytic activity">
    <reaction evidence="5 8">
        <text>meso-2,6-diaminopimelate + H(+) = L-lysine + CO2</text>
        <dbReference type="Rhea" id="RHEA:15101"/>
        <dbReference type="ChEBI" id="CHEBI:15378"/>
        <dbReference type="ChEBI" id="CHEBI:16526"/>
        <dbReference type="ChEBI" id="CHEBI:32551"/>
        <dbReference type="ChEBI" id="CHEBI:57791"/>
        <dbReference type="EC" id="4.1.1.20"/>
    </reaction>
</comment>
<sequence length="385" mass="42846">MHKISADKFKDIRTPFYYYDTEILQQTLDAIKKEIGDKPNYHLHYAVKANANPKVLKQISQAGFGADCVSGGEIRASLAAGFPAKEIVYAGVGKSDWEINLGLDADIAYFNVESIAELEVINDLAAQKQKVARVSFRINPNVGAHTHANITTGLAENKFGIAMEDMEKVIGIAAKMEHVQFIGLHFHIGSQILEMEDFEALCARINELQDRLEQEGIRVENINVGGGLGIDYQAPDAHPIPDFKAYFETYEKNLKLREGQHLHFELGRAVVGQCGSLITRVLYVKQATVKQFAIVDAGMTDLLRPALYQAYHQIDNLTSKEPEEVYDVVGPICESSDVFAKEYKLNKCHRGDLIALRSAGAYGEIMASQYNCRELPQGYTTEDLL</sequence>
<dbReference type="AlphaFoldDB" id="A0A9E2L8E8"/>
<evidence type="ECO:0000259" key="10">
    <source>
        <dbReference type="Pfam" id="PF02784"/>
    </source>
</evidence>
<dbReference type="Gene3D" id="3.20.20.10">
    <property type="entry name" value="Alanine racemase"/>
    <property type="match status" value="1"/>
</dbReference>
<protein>
    <recommendedName>
        <fullName evidence="5 6">Diaminopimelate decarboxylase</fullName>
        <shortName evidence="5">DAP decarboxylase</shortName>
        <shortName evidence="5">DAPDC</shortName>
        <ecNumber evidence="5 6">4.1.1.20</ecNumber>
    </recommendedName>
</protein>
<comment type="cofactor">
    <cofactor evidence="1 5 7 8">
        <name>pyridoxal 5'-phosphate</name>
        <dbReference type="ChEBI" id="CHEBI:597326"/>
    </cofactor>
</comment>
<dbReference type="EC" id="4.1.1.20" evidence="5 6"/>
<evidence type="ECO:0000259" key="9">
    <source>
        <dbReference type="Pfam" id="PF00278"/>
    </source>
</evidence>
<reference evidence="11" key="2">
    <citation type="submission" date="2021-04" db="EMBL/GenBank/DDBJ databases">
        <authorList>
            <person name="Gilroy R."/>
        </authorList>
    </citation>
    <scope>NUCLEOTIDE SEQUENCE</scope>
    <source>
        <strain evidence="11">G3-2149</strain>
    </source>
</reference>
<dbReference type="FunFam" id="3.20.20.10:FF:000003">
    <property type="entry name" value="Diaminopimelate decarboxylase"/>
    <property type="match status" value="1"/>
</dbReference>
<feature type="binding site" evidence="5">
    <location>
        <position position="308"/>
    </location>
    <ligand>
        <name>substrate</name>
    </ligand>
</feature>
<comment type="similarity">
    <text evidence="5">Belongs to the Orn/Lys/Arg decarboxylase class-II family. LysA subfamily.</text>
</comment>
<comment type="caution">
    <text evidence="11">The sequence shown here is derived from an EMBL/GenBank/DDBJ whole genome shotgun (WGS) entry which is preliminary data.</text>
</comment>
<dbReference type="SUPFAM" id="SSF51419">
    <property type="entry name" value="PLP-binding barrel"/>
    <property type="match status" value="1"/>
</dbReference>
<evidence type="ECO:0000256" key="4">
    <source>
        <dbReference type="ARBA" id="ARBA00023239"/>
    </source>
</evidence>
<feature type="binding site" evidence="5">
    <location>
        <position position="304"/>
    </location>
    <ligand>
        <name>substrate</name>
    </ligand>
</feature>
<evidence type="ECO:0000256" key="6">
    <source>
        <dbReference type="NCBIfam" id="TIGR01048"/>
    </source>
</evidence>
<evidence type="ECO:0000256" key="2">
    <source>
        <dbReference type="ARBA" id="ARBA00022793"/>
    </source>
</evidence>
<dbReference type="InterPro" id="IPR029066">
    <property type="entry name" value="PLP-binding_barrel"/>
</dbReference>
<dbReference type="PANTHER" id="PTHR43727">
    <property type="entry name" value="DIAMINOPIMELATE DECARBOXYLASE"/>
    <property type="match status" value="1"/>
</dbReference>
<accession>A0A9E2L8E8</accession>
<dbReference type="EMBL" id="JAHLFU010000141">
    <property type="protein sequence ID" value="MBU3853478.1"/>
    <property type="molecule type" value="Genomic_DNA"/>
</dbReference>
<dbReference type="PRINTS" id="PR01181">
    <property type="entry name" value="DAPDCRBXLASE"/>
</dbReference>
<dbReference type="PROSITE" id="PS00878">
    <property type="entry name" value="ODR_DC_2_1"/>
    <property type="match status" value="1"/>
</dbReference>
<feature type="binding site" evidence="5">
    <location>
        <position position="362"/>
    </location>
    <ligand>
        <name>substrate</name>
    </ligand>
</feature>
<dbReference type="Pfam" id="PF02784">
    <property type="entry name" value="Orn_Arg_deC_N"/>
    <property type="match status" value="1"/>
</dbReference>
<dbReference type="InterPro" id="IPR022644">
    <property type="entry name" value="De-COase2_N"/>
</dbReference>
<dbReference type="InterPro" id="IPR002986">
    <property type="entry name" value="DAP_deCOOHase_LysA"/>
</dbReference>
<keyword evidence="5" id="KW-0028">Amino-acid biosynthesis</keyword>
<dbReference type="InterPro" id="IPR009006">
    <property type="entry name" value="Ala_racemase/Decarboxylase_C"/>
</dbReference>
<comment type="pathway">
    <text evidence="5 8">Amino-acid biosynthesis; L-lysine biosynthesis via DAP pathway; L-lysine from DL-2,6-diaminopimelate: step 1/1.</text>
</comment>
<comment type="subunit">
    <text evidence="5">Homodimer.</text>
</comment>
<feature type="domain" description="Orn/DAP/Arg decarboxylase 2 N-terminal" evidence="10">
    <location>
        <begin position="28"/>
        <end position="271"/>
    </location>
</feature>
<feature type="binding site" evidence="5">
    <location>
        <position position="268"/>
    </location>
    <ligand>
        <name>substrate</name>
    </ligand>
</feature>
<comment type="function">
    <text evidence="5">Specifically catalyzes the decarboxylation of meso-diaminopimelate (meso-DAP) to L-lysine.</text>
</comment>
<keyword evidence="5 8" id="KW-0457">Lysine biosynthesis</keyword>
<evidence type="ECO:0000256" key="5">
    <source>
        <dbReference type="HAMAP-Rule" id="MF_02120"/>
    </source>
</evidence>
<dbReference type="InterPro" id="IPR022653">
    <property type="entry name" value="De-COase2_pyr-phos_BS"/>
</dbReference>
<keyword evidence="4 5" id="KW-0456">Lyase</keyword>
<dbReference type="GO" id="GO:0030170">
    <property type="term" value="F:pyridoxal phosphate binding"/>
    <property type="evidence" value="ECO:0007669"/>
    <property type="project" value="UniProtKB-UniRule"/>
</dbReference>
<dbReference type="Proteomes" id="UP000823865">
    <property type="component" value="Unassembled WGS sequence"/>
</dbReference>
<feature type="domain" description="Orn/DAP/Arg decarboxylase 2 C-terminal" evidence="9">
    <location>
        <begin position="16"/>
        <end position="360"/>
    </location>
</feature>
<dbReference type="NCBIfam" id="TIGR01048">
    <property type="entry name" value="lysA"/>
    <property type="match status" value="1"/>
</dbReference>
<evidence type="ECO:0000256" key="7">
    <source>
        <dbReference type="PIRSR" id="PIRSR600183-50"/>
    </source>
</evidence>
<dbReference type="InterPro" id="IPR000183">
    <property type="entry name" value="Orn/DAP/Arg_de-COase"/>
</dbReference>
<organism evidence="11 12">
    <name type="scientific">Candidatus Paraprevotella stercoravium</name>
    <dbReference type="NCBI Taxonomy" id="2838725"/>
    <lineage>
        <taxon>Bacteria</taxon>
        <taxon>Pseudomonadati</taxon>
        <taxon>Bacteroidota</taxon>
        <taxon>Bacteroidia</taxon>
        <taxon>Bacteroidales</taxon>
        <taxon>Prevotellaceae</taxon>
        <taxon>Paraprevotella</taxon>
    </lineage>
</organism>
<feature type="modified residue" description="N6-(pyridoxal phosphate)lysine" evidence="5 7">
    <location>
        <position position="48"/>
    </location>
</feature>
<feature type="binding site" evidence="5">
    <location>
        <position position="362"/>
    </location>
    <ligand>
        <name>pyridoxal 5'-phosphate</name>
        <dbReference type="ChEBI" id="CHEBI:597326"/>
    </ligand>
</feature>
<dbReference type="CDD" id="cd06828">
    <property type="entry name" value="PLPDE_III_DapDC"/>
    <property type="match status" value="1"/>
</dbReference>
<feature type="binding site" evidence="5">
    <location>
        <begin position="265"/>
        <end position="268"/>
    </location>
    <ligand>
        <name>pyridoxal 5'-phosphate</name>
        <dbReference type="ChEBI" id="CHEBI:597326"/>
    </ligand>
</feature>
<dbReference type="InterPro" id="IPR022643">
    <property type="entry name" value="De-COase2_C"/>
</dbReference>
<evidence type="ECO:0000256" key="3">
    <source>
        <dbReference type="ARBA" id="ARBA00022898"/>
    </source>
</evidence>
<evidence type="ECO:0000256" key="1">
    <source>
        <dbReference type="ARBA" id="ARBA00001933"/>
    </source>
</evidence>
<keyword evidence="3 5" id="KW-0663">Pyridoxal phosphate</keyword>
<evidence type="ECO:0000313" key="12">
    <source>
        <dbReference type="Proteomes" id="UP000823865"/>
    </source>
</evidence>
<feature type="binding site" evidence="5">
    <location>
        <position position="227"/>
    </location>
    <ligand>
        <name>pyridoxal 5'-phosphate</name>
        <dbReference type="ChEBI" id="CHEBI:597326"/>
    </ligand>
</feature>
<evidence type="ECO:0000256" key="8">
    <source>
        <dbReference type="RuleBase" id="RU003738"/>
    </source>
</evidence>
<feature type="binding site" evidence="5">
    <location>
        <position position="334"/>
    </location>
    <ligand>
        <name>substrate</name>
    </ligand>
</feature>
<dbReference type="PANTHER" id="PTHR43727:SF2">
    <property type="entry name" value="GROUP IV DECARBOXYLASE"/>
    <property type="match status" value="1"/>
</dbReference>
<name>A0A9E2L8E8_9BACT</name>
<dbReference type="HAMAP" id="MF_02120">
    <property type="entry name" value="LysA"/>
    <property type="match status" value="1"/>
</dbReference>
<keyword evidence="2 5" id="KW-0210">Decarboxylase</keyword>